<dbReference type="GO" id="GO:0000287">
    <property type="term" value="F:magnesium ion binding"/>
    <property type="evidence" value="ECO:0007669"/>
    <property type="project" value="TreeGrafter"/>
</dbReference>
<dbReference type="Pfam" id="PF03328">
    <property type="entry name" value="HpcH_HpaI"/>
    <property type="match status" value="1"/>
</dbReference>
<dbReference type="Gene3D" id="3.20.20.60">
    <property type="entry name" value="Phosphoenolpyruvate-binding domains"/>
    <property type="match status" value="1"/>
</dbReference>
<proteinExistence type="inferred from homology"/>
<dbReference type="Proteomes" id="UP000244069">
    <property type="component" value="Unassembled WGS sequence"/>
</dbReference>
<keyword evidence="4 6" id="KW-0460">Magnesium</keyword>
<feature type="binding site" evidence="5">
    <location>
        <position position="121"/>
    </location>
    <ligand>
        <name>substrate</name>
    </ligand>
</feature>
<comment type="cofactor">
    <cofactor evidence="1">
        <name>Mg(2+)</name>
        <dbReference type="ChEBI" id="CHEBI:18420"/>
    </cofactor>
</comment>
<name>A0A2T6BA69_9RHOB</name>
<comment type="similarity">
    <text evidence="2">Belongs to the HpcH/HpaI aldolase family.</text>
</comment>
<feature type="domain" description="HpcH/HpaI aldolase/citrate lyase" evidence="7">
    <location>
        <begin position="9"/>
        <end position="215"/>
    </location>
</feature>
<dbReference type="OrthoDB" id="9800547at2"/>
<evidence type="ECO:0000313" key="9">
    <source>
        <dbReference type="Proteomes" id="UP000244069"/>
    </source>
</evidence>
<dbReference type="PANTHER" id="PTHR32308">
    <property type="entry name" value="LYASE BETA SUBUNIT, PUTATIVE (AFU_ORTHOLOGUE AFUA_4G13030)-RELATED"/>
    <property type="match status" value="1"/>
</dbReference>
<feature type="binding site" evidence="5">
    <location>
        <position position="69"/>
    </location>
    <ligand>
        <name>substrate</name>
    </ligand>
</feature>
<organism evidence="8 9">
    <name type="scientific">Allosediminivita pacifica</name>
    <dbReference type="NCBI Taxonomy" id="1267769"/>
    <lineage>
        <taxon>Bacteria</taxon>
        <taxon>Pseudomonadati</taxon>
        <taxon>Pseudomonadota</taxon>
        <taxon>Alphaproteobacteria</taxon>
        <taxon>Rhodobacterales</taxon>
        <taxon>Paracoccaceae</taxon>
        <taxon>Allosediminivita</taxon>
    </lineage>
</organism>
<evidence type="ECO:0000256" key="5">
    <source>
        <dbReference type="PIRSR" id="PIRSR015582-1"/>
    </source>
</evidence>
<dbReference type="GO" id="GO:0006107">
    <property type="term" value="P:oxaloacetate metabolic process"/>
    <property type="evidence" value="ECO:0007669"/>
    <property type="project" value="TreeGrafter"/>
</dbReference>
<dbReference type="InterPro" id="IPR015813">
    <property type="entry name" value="Pyrv/PenolPyrv_kinase-like_dom"/>
</dbReference>
<dbReference type="EMBL" id="QBKN01000001">
    <property type="protein sequence ID" value="PTX52926.1"/>
    <property type="molecule type" value="Genomic_DNA"/>
</dbReference>
<evidence type="ECO:0000256" key="4">
    <source>
        <dbReference type="ARBA" id="ARBA00022842"/>
    </source>
</evidence>
<accession>A0A2T6BA69</accession>
<feature type="binding site" evidence="6">
    <location>
        <position position="147"/>
    </location>
    <ligand>
        <name>Mg(2+)</name>
        <dbReference type="ChEBI" id="CHEBI:18420"/>
    </ligand>
</feature>
<feature type="binding site" evidence="6">
    <location>
        <position position="121"/>
    </location>
    <ligand>
        <name>Mg(2+)</name>
        <dbReference type="ChEBI" id="CHEBI:18420"/>
    </ligand>
</feature>
<evidence type="ECO:0000256" key="3">
    <source>
        <dbReference type="ARBA" id="ARBA00022723"/>
    </source>
</evidence>
<dbReference type="InterPro" id="IPR011206">
    <property type="entry name" value="Citrate_lyase_beta/mcl1/mcl2"/>
</dbReference>
<comment type="caution">
    <text evidence="8">The sequence shown here is derived from an EMBL/GenBank/DDBJ whole genome shotgun (WGS) entry which is preliminary data.</text>
</comment>
<evidence type="ECO:0000259" key="7">
    <source>
        <dbReference type="Pfam" id="PF03328"/>
    </source>
</evidence>
<sequence>MDMRARPYRSVLYIPGSKERALEKARTLPVDAIIFDLEDAVAPAEKPAARDTLKTALAQGYGKRTTIVRINALDTEWGRADAEAAAQMNCDAILLPKVDGPEHLDALAQITGDTPLWAMMETPKGMLRAAEIAAHPKLAGMVMGTNDLAKELQSRFRPDRLPMMTGLGLCLLAAKAHGTVIVDGVYNAFKDDDGLRAECEQGRDMGTDGKTLIHPAQVEIANETFAPSQAEIDLAQRQIDAFEAAGKEGQAVAVVDGKIVENLHVATARETLAKAEAIAALSAE</sequence>
<keyword evidence="3 6" id="KW-0479">Metal-binding</keyword>
<dbReference type="GO" id="GO:0003824">
    <property type="term" value="F:catalytic activity"/>
    <property type="evidence" value="ECO:0007669"/>
    <property type="project" value="InterPro"/>
</dbReference>
<reference evidence="8 9" key="1">
    <citation type="submission" date="2018-04" db="EMBL/GenBank/DDBJ databases">
        <title>Genomic Encyclopedia of Archaeal and Bacterial Type Strains, Phase II (KMG-II): from individual species to whole genera.</title>
        <authorList>
            <person name="Goeker M."/>
        </authorList>
    </citation>
    <scope>NUCLEOTIDE SEQUENCE [LARGE SCALE GENOMIC DNA]</scope>
    <source>
        <strain evidence="8 9">DSM 29329</strain>
    </source>
</reference>
<dbReference type="InterPro" id="IPR040442">
    <property type="entry name" value="Pyrv_kinase-like_dom_sf"/>
</dbReference>
<dbReference type="SUPFAM" id="SSF51621">
    <property type="entry name" value="Phosphoenolpyruvate/pyruvate domain"/>
    <property type="match status" value="1"/>
</dbReference>
<evidence type="ECO:0000313" key="8">
    <source>
        <dbReference type="EMBL" id="PTX52926.1"/>
    </source>
</evidence>
<evidence type="ECO:0000256" key="6">
    <source>
        <dbReference type="PIRSR" id="PIRSR015582-2"/>
    </source>
</evidence>
<dbReference type="PANTHER" id="PTHR32308:SF10">
    <property type="entry name" value="CITRATE LYASE SUBUNIT BETA"/>
    <property type="match status" value="1"/>
</dbReference>
<dbReference type="RefSeq" id="WP_107974299.1">
    <property type="nucleotide sequence ID" value="NZ_BMEZ01000001.1"/>
</dbReference>
<protein>
    <submittedName>
        <fullName evidence="8">(3S)-malyl-CoA thioesterase</fullName>
    </submittedName>
</protein>
<keyword evidence="9" id="KW-1185">Reference proteome</keyword>
<dbReference type="InterPro" id="IPR005000">
    <property type="entry name" value="Aldolase/citrate-lyase_domain"/>
</dbReference>
<gene>
    <name evidence="8" type="ORF">C8N44_101217</name>
</gene>
<dbReference type="AlphaFoldDB" id="A0A2T6BA69"/>
<evidence type="ECO:0000256" key="2">
    <source>
        <dbReference type="ARBA" id="ARBA00005568"/>
    </source>
</evidence>
<evidence type="ECO:0000256" key="1">
    <source>
        <dbReference type="ARBA" id="ARBA00001946"/>
    </source>
</evidence>
<dbReference type="PIRSF" id="PIRSF015582">
    <property type="entry name" value="Cit_lyase_B"/>
    <property type="match status" value="1"/>
</dbReference>